<dbReference type="GO" id="GO:0016787">
    <property type="term" value="F:hydrolase activity"/>
    <property type="evidence" value="ECO:0007669"/>
    <property type="project" value="UniProtKB-KW"/>
</dbReference>
<gene>
    <name evidence="1" type="ORF">G2W53_004826</name>
</gene>
<proteinExistence type="predicted"/>
<protein>
    <submittedName>
        <fullName evidence="1">Cytokinin riboside 5'-monophosphate phosphoribohydrolase LOG1</fullName>
    </submittedName>
</protein>
<dbReference type="Proteomes" id="UP000634136">
    <property type="component" value="Unassembled WGS sequence"/>
</dbReference>
<organism evidence="1 2">
    <name type="scientific">Senna tora</name>
    <dbReference type="NCBI Taxonomy" id="362788"/>
    <lineage>
        <taxon>Eukaryota</taxon>
        <taxon>Viridiplantae</taxon>
        <taxon>Streptophyta</taxon>
        <taxon>Embryophyta</taxon>
        <taxon>Tracheophyta</taxon>
        <taxon>Spermatophyta</taxon>
        <taxon>Magnoliopsida</taxon>
        <taxon>eudicotyledons</taxon>
        <taxon>Gunneridae</taxon>
        <taxon>Pentapetalae</taxon>
        <taxon>rosids</taxon>
        <taxon>fabids</taxon>
        <taxon>Fabales</taxon>
        <taxon>Fabaceae</taxon>
        <taxon>Caesalpinioideae</taxon>
        <taxon>Cassia clade</taxon>
        <taxon>Senna</taxon>
    </lineage>
</organism>
<sequence length="163" mass="17721">MVYGGGSIGLMGSISQAVYDGARSVYGDPLQCRRRRQDTAAEAEATSKPPGAFSFRHKTIRKGGASTQSIVMENDLKPNIGIEFDTVEEVWKFWEWKNAPYRFKSEGERTRSLRNRRGCCVLPASSPPELVAVDGTCCSVAMKSPICVMDGVWKGGAPNARGG</sequence>
<reference evidence="1" key="1">
    <citation type="submission" date="2020-09" db="EMBL/GenBank/DDBJ databases">
        <title>Genome-Enabled Discovery of Anthraquinone Biosynthesis in Senna tora.</title>
        <authorList>
            <person name="Kang S.-H."/>
            <person name="Pandey R.P."/>
            <person name="Lee C.-M."/>
            <person name="Sim J.-S."/>
            <person name="Jeong J.-T."/>
            <person name="Choi B.-S."/>
            <person name="Jung M."/>
            <person name="Ginzburg D."/>
            <person name="Zhao K."/>
            <person name="Won S.Y."/>
            <person name="Oh T.-J."/>
            <person name="Yu Y."/>
            <person name="Kim N.-H."/>
            <person name="Lee O.R."/>
            <person name="Lee T.-H."/>
            <person name="Bashyal P."/>
            <person name="Kim T.-S."/>
            <person name="Lee W.-H."/>
            <person name="Kawkins C."/>
            <person name="Kim C.-K."/>
            <person name="Kim J.S."/>
            <person name="Ahn B.O."/>
            <person name="Rhee S.Y."/>
            <person name="Sohng J.K."/>
        </authorList>
    </citation>
    <scope>NUCLEOTIDE SEQUENCE</scope>
    <source>
        <tissue evidence="1">Leaf</tissue>
    </source>
</reference>
<keyword evidence="2" id="KW-1185">Reference proteome</keyword>
<evidence type="ECO:0000313" key="1">
    <source>
        <dbReference type="EMBL" id="KAF7842528.1"/>
    </source>
</evidence>
<dbReference type="EMBL" id="JAAIUW010000002">
    <property type="protein sequence ID" value="KAF7842528.1"/>
    <property type="molecule type" value="Genomic_DNA"/>
</dbReference>
<keyword evidence="1" id="KW-0378">Hydrolase</keyword>
<name>A0A834XBV5_9FABA</name>
<evidence type="ECO:0000313" key="2">
    <source>
        <dbReference type="Proteomes" id="UP000634136"/>
    </source>
</evidence>
<accession>A0A834XBV5</accession>
<comment type="caution">
    <text evidence="1">The sequence shown here is derived from an EMBL/GenBank/DDBJ whole genome shotgun (WGS) entry which is preliminary data.</text>
</comment>
<dbReference type="AlphaFoldDB" id="A0A834XBV5"/>